<evidence type="ECO:0000313" key="5">
    <source>
        <dbReference type="Proteomes" id="UP001058120"/>
    </source>
</evidence>
<dbReference type="EMBL" id="CP065938">
    <property type="protein sequence ID" value="UWX06197.1"/>
    <property type="molecule type" value="Genomic_DNA"/>
</dbReference>
<dbReference type="SUPFAM" id="SSF55031">
    <property type="entry name" value="Bacterial exopeptidase dimerisation domain"/>
    <property type="match status" value="1"/>
</dbReference>
<proteinExistence type="predicted"/>
<protein>
    <submittedName>
        <fullName evidence="4">M20 family metallo-hydrolase</fullName>
    </submittedName>
</protein>
<evidence type="ECO:0000313" key="4">
    <source>
        <dbReference type="EMBL" id="UWX06197.1"/>
    </source>
</evidence>
<keyword evidence="1" id="KW-0479">Metal-binding</keyword>
<dbReference type="Gene3D" id="3.40.630.10">
    <property type="entry name" value="Zn peptidases"/>
    <property type="match status" value="1"/>
</dbReference>
<dbReference type="PANTHER" id="PTHR43808:SF32">
    <property type="entry name" value="ARGE_DAPE-RELATED DEACYLASE"/>
    <property type="match status" value="1"/>
</dbReference>
<dbReference type="InterPro" id="IPR002933">
    <property type="entry name" value="Peptidase_M20"/>
</dbReference>
<dbReference type="InterPro" id="IPR036264">
    <property type="entry name" value="Bact_exopeptidase_dim_dom"/>
</dbReference>
<reference evidence="4" key="1">
    <citation type="submission" date="2020-12" db="EMBL/GenBank/DDBJ databases">
        <title>Taurinivorans muris gen. nov., sp. nov., fundamental and realized metabolic niche of a ubiquitous sulfidogenic bacterium in the murine intestine.</title>
        <authorList>
            <person name="Ye H."/>
            <person name="Hanson B.T."/>
            <person name="Loy A."/>
        </authorList>
    </citation>
    <scope>NUCLEOTIDE SEQUENCE</scope>
    <source>
        <strain evidence="4">LT0009</strain>
    </source>
</reference>
<dbReference type="InterPro" id="IPR011650">
    <property type="entry name" value="Peptidase_M20_dimer"/>
</dbReference>
<dbReference type="PANTHER" id="PTHR43808">
    <property type="entry name" value="ACETYLORNITHINE DEACETYLASE"/>
    <property type="match status" value="1"/>
</dbReference>
<dbReference type="Pfam" id="PF01546">
    <property type="entry name" value="Peptidase_M20"/>
    <property type="match status" value="1"/>
</dbReference>
<keyword evidence="2" id="KW-0378">Hydrolase</keyword>
<organism evidence="4 5">
    <name type="scientific">Taurinivorans muris</name>
    <dbReference type="NCBI Taxonomy" id="2787751"/>
    <lineage>
        <taxon>Bacteria</taxon>
        <taxon>Pseudomonadati</taxon>
        <taxon>Thermodesulfobacteriota</taxon>
        <taxon>Desulfovibrionia</taxon>
        <taxon>Desulfovibrionales</taxon>
        <taxon>Desulfovibrionaceae</taxon>
        <taxon>Taurinivorans</taxon>
    </lineage>
</organism>
<sequence>MKEKILSALSAARDEVIFLQQSMTRFPAFGPNEGGIGEFHKAEWIEKLVRSWGVNAIEHYDAADERVPSKIRPNMVIRHKGKSEKTLWIVGHMDVVPPGNESLWKTSPFEAVLDEDDSDIIRGRGVEDNQQAIVSGLLILHELVKNSYEPDLSFALLLVSDEETRNTFGINHVLKENPNLIKKDDLVLVPDFGTKEGNLIEIGEKGVLWLKIEIEGRQCHGSTPDEGINAFVAMSDMVLQIKKIEDFFTERNELFSPTRTTIVPTRHTENVPNVNTISGKEIFYLDCRILPEHDTQTVIGKVRELSAEIERKHSVSIQISVDNLEESSPETNADAEVVQKLKKAIFETYGLMCKTGGVGGATVGCKIRSLGIPVAVWSSAIPNYHQPNEGSRISNAIGDAKTFARLLFN</sequence>
<evidence type="ECO:0000256" key="2">
    <source>
        <dbReference type="ARBA" id="ARBA00022801"/>
    </source>
</evidence>
<evidence type="ECO:0000256" key="1">
    <source>
        <dbReference type="ARBA" id="ARBA00022723"/>
    </source>
</evidence>
<dbReference type="Proteomes" id="UP001058120">
    <property type="component" value="Chromosome"/>
</dbReference>
<name>A0ABY5Y1Y3_9BACT</name>
<evidence type="ECO:0000259" key="3">
    <source>
        <dbReference type="Pfam" id="PF07687"/>
    </source>
</evidence>
<dbReference type="SUPFAM" id="SSF53187">
    <property type="entry name" value="Zn-dependent exopeptidases"/>
    <property type="match status" value="1"/>
</dbReference>
<dbReference type="NCBIfam" id="NF010589">
    <property type="entry name" value="PRK13983.1"/>
    <property type="match status" value="1"/>
</dbReference>
<feature type="domain" description="Peptidase M20 dimerisation" evidence="3">
    <location>
        <begin position="202"/>
        <end position="311"/>
    </location>
</feature>
<dbReference type="Gene3D" id="3.30.70.360">
    <property type="match status" value="1"/>
</dbReference>
<gene>
    <name evidence="4" type="ORF">JBF11_02450</name>
</gene>
<dbReference type="Pfam" id="PF07687">
    <property type="entry name" value="M20_dimer"/>
    <property type="match status" value="1"/>
</dbReference>
<dbReference type="InterPro" id="IPR050072">
    <property type="entry name" value="Peptidase_M20A"/>
</dbReference>
<accession>A0ABY5Y1Y3</accession>
<keyword evidence="5" id="KW-1185">Reference proteome</keyword>
<dbReference type="RefSeq" id="WP_334315799.1">
    <property type="nucleotide sequence ID" value="NZ_CP065938.1"/>
</dbReference>